<name>A0AAD9G1C1_9STRA</name>
<evidence type="ECO:0000313" key="1">
    <source>
        <dbReference type="EMBL" id="KAK1930107.1"/>
    </source>
</evidence>
<protein>
    <submittedName>
        <fullName evidence="1">Uncharacterized protein</fullName>
    </submittedName>
</protein>
<evidence type="ECO:0000313" key="2">
    <source>
        <dbReference type="Proteomes" id="UP001259832"/>
    </source>
</evidence>
<sequence>MKSELQFWLRMDVIGAALLSSLIGLARISSLLNVQVQLLLSALSQTRNTNTFEFSLAGDEWEGIDTWWKWITYALFFKRARACSAVENLELTCISSLQTRGMEILATAVVVAENPEEVLFDSSPGIVESE</sequence>
<gene>
    <name evidence="1" type="ORF">P3T76_014341</name>
</gene>
<comment type="caution">
    <text evidence="1">The sequence shown here is derived from an EMBL/GenBank/DDBJ whole genome shotgun (WGS) entry which is preliminary data.</text>
</comment>
<reference evidence="1" key="1">
    <citation type="submission" date="2023-08" db="EMBL/GenBank/DDBJ databases">
        <title>Reference Genome Resource for the Citrus Pathogen Phytophthora citrophthora.</title>
        <authorList>
            <person name="Moller H."/>
            <person name="Coetzee B."/>
            <person name="Rose L.J."/>
            <person name="Van Niekerk J.M."/>
        </authorList>
    </citation>
    <scope>NUCLEOTIDE SEQUENCE</scope>
    <source>
        <strain evidence="1">STE-U-9442</strain>
    </source>
</reference>
<dbReference type="AlphaFoldDB" id="A0AAD9G1C1"/>
<accession>A0AAD9G1C1</accession>
<proteinExistence type="predicted"/>
<dbReference type="Proteomes" id="UP001259832">
    <property type="component" value="Unassembled WGS sequence"/>
</dbReference>
<organism evidence="1 2">
    <name type="scientific">Phytophthora citrophthora</name>
    <dbReference type="NCBI Taxonomy" id="4793"/>
    <lineage>
        <taxon>Eukaryota</taxon>
        <taxon>Sar</taxon>
        <taxon>Stramenopiles</taxon>
        <taxon>Oomycota</taxon>
        <taxon>Peronosporomycetes</taxon>
        <taxon>Peronosporales</taxon>
        <taxon>Peronosporaceae</taxon>
        <taxon>Phytophthora</taxon>
    </lineage>
</organism>
<keyword evidence="2" id="KW-1185">Reference proteome</keyword>
<dbReference type="EMBL" id="JASMQC010000041">
    <property type="protein sequence ID" value="KAK1930107.1"/>
    <property type="molecule type" value="Genomic_DNA"/>
</dbReference>